<dbReference type="GO" id="GO:0030337">
    <property type="term" value="F:DNA polymerase processivity factor activity"/>
    <property type="evidence" value="ECO:0007669"/>
    <property type="project" value="UniProtKB-UniRule"/>
</dbReference>
<comment type="similarity">
    <text evidence="1">Belongs to the PCNA family.</text>
</comment>
<comment type="subunit">
    <text evidence="1">Homotrimer. The subunits circularize to form a toroid; DNA passes through its center. Replication factor C (RFC) is required to load the toroid on the DNA.</text>
</comment>
<dbReference type="Gene3D" id="3.70.10.10">
    <property type="match status" value="1"/>
</dbReference>
<dbReference type="SUPFAM" id="SSF55979">
    <property type="entry name" value="DNA clamp"/>
    <property type="match status" value="1"/>
</dbReference>
<dbReference type="InterPro" id="IPR046938">
    <property type="entry name" value="DNA_clamp_sf"/>
</dbReference>
<keyword evidence="1" id="KW-0238">DNA-binding</keyword>
<evidence type="ECO:0000313" key="3">
    <source>
        <dbReference type="Proteomes" id="UP001595921"/>
    </source>
</evidence>
<dbReference type="CDD" id="cd00577">
    <property type="entry name" value="PCNA"/>
    <property type="match status" value="1"/>
</dbReference>
<reference evidence="2 3" key="1">
    <citation type="journal article" date="2019" name="Int. J. Syst. Evol. Microbiol.">
        <title>The Global Catalogue of Microorganisms (GCM) 10K type strain sequencing project: providing services to taxonomists for standard genome sequencing and annotation.</title>
        <authorList>
            <consortium name="The Broad Institute Genomics Platform"/>
            <consortium name="The Broad Institute Genome Sequencing Center for Infectious Disease"/>
            <person name="Wu L."/>
            <person name="Ma J."/>
        </authorList>
    </citation>
    <scope>NUCLEOTIDE SEQUENCE [LARGE SCALE GENOMIC DNA]</scope>
    <source>
        <strain evidence="2 3">CGMCC 1.12553</strain>
    </source>
</reference>
<organism evidence="2 3">
    <name type="scientific">Halobium salinum</name>
    <dbReference type="NCBI Taxonomy" id="1364940"/>
    <lineage>
        <taxon>Archaea</taxon>
        <taxon>Methanobacteriati</taxon>
        <taxon>Methanobacteriota</taxon>
        <taxon>Stenosarchaea group</taxon>
        <taxon>Halobacteria</taxon>
        <taxon>Halobacteriales</taxon>
        <taxon>Haloferacaceae</taxon>
        <taxon>Halobium</taxon>
    </lineage>
</organism>
<dbReference type="HAMAP" id="MF_00317">
    <property type="entry name" value="DNApol_clamp_arch"/>
    <property type="match status" value="1"/>
</dbReference>
<comment type="caution">
    <text evidence="2">The sequence shown here is derived from an EMBL/GenBank/DDBJ whole genome shotgun (WGS) entry which is preliminary data.</text>
</comment>
<keyword evidence="3" id="KW-1185">Reference proteome</keyword>
<dbReference type="InterPro" id="IPR000730">
    <property type="entry name" value="Pr_cel_nuc_antig"/>
</dbReference>
<accession>A0ABD5PH05</accession>
<sequence length="280" mass="29607">MSQPTATDRDATVQPAAFDATVEAEPLQTVLDAAAVLVDECIVRPEPDEFRIVATDPATVGIVDATVDAAAFERYETSGARLGVDLTRLAAVVGMADGDDLVGLSLDPERRRLEVRVGDLVYALALVDPDAVRSLPDVVDFSEHFVARVQLDGGMLSRGVDAAVMVSNHVEIGVEKADGDGENGGSDAVRTLRLRAEGDTDSVDFGVDEGDCGVFEVDAGAEARSLFSLSYLSEMNRVVPSGRPVTVRLGEQETPMDLAFDVADGEGRVTFALAPRISRG</sequence>
<comment type="function">
    <text evidence="1">Sliding clamp subunit that acts as a moving platform for DNA processing. Responsible for tethering the catalytic subunit of DNA polymerase and other proteins to DNA during high-speed replication.</text>
</comment>
<evidence type="ECO:0000256" key="1">
    <source>
        <dbReference type="HAMAP-Rule" id="MF_00317"/>
    </source>
</evidence>
<evidence type="ECO:0000313" key="2">
    <source>
        <dbReference type="EMBL" id="MFC4359721.1"/>
    </source>
</evidence>
<name>A0ABD5PH05_9EURY</name>
<gene>
    <name evidence="1" type="primary">pcn</name>
    <name evidence="2" type="ORF">ACFO0N_17385</name>
</gene>
<dbReference type="GO" id="GO:0003677">
    <property type="term" value="F:DNA binding"/>
    <property type="evidence" value="ECO:0007669"/>
    <property type="project" value="UniProtKB-UniRule"/>
</dbReference>
<dbReference type="EMBL" id="JBHSDS010000008">
    <property type="protein sequence ID" value="MFC4359721.1"/>
    <property type="molecule type" value="Genomic_DNA"/>
</dbReference>
<dbReference type="Proteomes" id="UP001595921">
    <property type="component" value="Unassembled WGS sequence"/>
</dbReference>
<keyword evidence="1" id="KW-0235">DNA replication</keyword>
<protein>
    <recommendedName>
        <fullName evidence="1">DNA polymerase sliding clamp</fullName>
    </recommendedName>
    <alternativeName>
        <fullName evidence="1">Proliferating cell nuclear antigen homolog</fullName>
        <shortName evidence="1">PCNA</shortName>
    </alternativeName>
</protein>
<dbReference type="GO" id="GO:0006260">
    <property type="term" value="P:DNA replication"/>
    <property type="evidence" value="ECO:0007669"/>
    <property type="project" value="UniProtKB-KW"/>
</dbReference>
<dbReference type="RefSeq" id="WP_267621413.1">
    <property type="nucleotide sequence ID" value="NZ_JAODIW010000006.1"/>
</dbReference>
<dbReference type="AlphaFoldDB" id="A0ABD5PH05"/>
<dbReference type="GO" id="GO:0006275">
    <property type="term" value="P:regulation of DNA replication"/>
    <property type="evidence" value="ECO:0007669"/>
    <property type="project" value="UniProtKB-UniRule"/>
</dbReference>
<proteinExistence type="inferred from homology"/>